<organism evidence="1 2">
    <name type="scientific">Methanobrevibacter millerae</name>
    <dbReference type="NCBI Taxonomy" id="230361"/>
    <lineage>
        <taxon>Archaea</taxon>
        <taxon>Methanobacteriati</taxon>
        <taxon>Methanobacteriota</taxon>
        <taxon>Methanomada group</taxon>
        <taxon>Methanobacteria</taxon>
        <taxon>Methanobacteriales</taxon>
        <taxon>Methanobacteriaceae</taxon>
        <taxon>Methanobrevibacter</taxon>
    </lineage>
</organism>
<dbReference type="RefSeq" id="WP_149731284.1">
    <property type="nucleotide sequence ID" value="NZ_FMXB01000004.1"/>
</dbReference>
<name>A0A1G5VJ19_9EURY</name>
<accession>A0A1G5VJ19</accession>
<dbReference type="Proteomes" id="UP000323439">
    <property type="component" value="Unassembled WGS sequence"/>
</dbReference>
<evidence type="ECO:0000313" key="2">
    <source>
        <dbReference type="Proteomes" id="UP000323439"/>
    </source>
</evidence>
<keyword evidence="2" id="KW-1185">Reference proteome</keyword>
<proteinExistence type="predicted"/>
<dbReference type="AlphaFoldDB" id="A0A1G5VJ19"/>
<reference evidence="1 2" key="1">
    <citation type="submission" date="2016-10" db="EMBL/GenBank/DDBJ databases">
        <authorList>
            <person name="Varghese N."/>
            <person name="Submissions S."/>
        </authorList>
    </citation>
    <scope>NUCLEOTIDE SEQUENCE [LARGE SCALE GENOMIC DNA]</scope>
    <source>
        <strain evidence="1 2">DSM 16643</strain>
    </source>
</reference>
<dbReference type="OrthoDB" id="106086at2157"/>
<gene>
    <name evidence="1" type="ORF">SAMN02910315_00662</name>
</gene>
<evidence type="ECO:0000313" key="1">
    <source>
        <dbReference type="EMBL" id="SDA45849.1"/>
    </source>
</evidence>
<protein>
    <submittedName>
        <fullName evidence="1">Uncharacterized protein</fullName>
    </submittedName>
</protein>
<dbReference type="EMBL" id="FMXB01000004">
    <property type="protein sequence ID" value="SDA45849.1"/>
    <property type="molecule type" value="Genomic_DNA"/>
</dbReference>
<sequence>MTQIFPVKVKCPICENEMEIYNLMSTNRFGAQDLDLRPPEMMRSTMNTWTKECNNCGYVSHDFKEKPIIDREFLETESYKNCDGFDFENNLSRIFYRESLINNNDVDAQFYSLLHCAWACDDVNDVDNAIEIRKKAVELIDIMIDSDNNVNLKLTKADLMRRALMFEAVIEEYSNMDLNEEFLNEIIEFQVIKAKEKDAGCYTTEDVQKS</sequence>